<feature type="transmembrane region" description="Helical" evidence="8">
    <location>
        <begin position="53"/>
        <end position="70"/>
    </location>
</feature>
<proteinExistence type="inferred from homology"/>
<feature type="transmembrane region" description="Helical" evidence="8">
    <location>
        <begin position="235"/>
        <end position="259"/>
    </location>
</feature>
<comment type="similarity">
    <text evidence="2">Belongs to the autoinducer-2 exporter (AI-2E) (TC 2.A.86) family.</text>
</comment>
<feature type="transmembrane region" description="Helical" evidence="8">
    <location>
        <begin position="28"/>
        <end position="47"/>
    </location>
</feature>
<reference evidence="9" key="1">
    <citation type="journal article" date="2014" name="Int. J. Syst. Evol. Microbiol.">
        <title>Complete genome sequence of Corynebacterium casei LMG S-19264T (=DSM 44701T), isolated from a smear-ripened cheese.</title>
        <authorList>
            <consortium name="US DOE Joint Genome Institute (JGI-PGF)"/>
            <person name="Walter F."/>
            <person name="Albersmeier A."/>
            <person name="Kalinowski J."/>
            <person name="Ruckert C."/>
        </authorList>
    </citation>
    <scope>NUCLEOTIDE SEQUENCE</scope>
    <source>
        <strain evidence="9">VKM Ac-1958</strain>
    </source>
</reference>
<keyword evidence="6 8" id="KW-1133">Transmembrane helix</keyword>
<evidence type="ECO:0000256" key="5">
    <source>
        <dbReference type="ARBA" id="ARBA00022692"/>
    </source>
</evidence>
<feature type="transmembrane region" description="Helical" evidence="8">
    <location>
        <begin position="319"/>
        <end position="348"/>
    </location>
</feature>
<dbReference type="InterPro" id="IPR002549">
    <property type="entry name" value="AI-2E-like"/>
</dbReference>
<sequence length="383" mass="41040">MRDLFRMRTVSGEVEQSLPSGLRIATAYAWRLLIIAAAIGVVIWLVIQLKYLVIPLLIGLLIAALLWPAFEALQRRRVPKWLAIVIVVVGTIAIVAGLLWLVIWQIVQQADDVRTRTVQALDEFQNFLVTGPLQLSAEEIQGYIEQGLALLQEQAQLLWSGALAIGSTFGHVVTGGLLALFILLCILADGAGIWRWTVRLFPRDARPAIDSAARNGWRTVVNYARTQMLVATIDAVGIGLGAFLLGVPLAIPVAVLVFLGSFVPIVGAVLTGTLAVFLALVYNGPWIALWMLVVVLGVQQLEGHVLQPILMGSAVKVHPLAVVLVVAGGAMIAGIPGALFAVPLAAFVNVVAVTLSSGAWRTGAPPPGDLIWSTVPRTRKDAR</sequence>
<evidence type="ECO:0000256" key="7">
    <source>
        <dbReference type="ARBA" id="ARBA00023136"/>
    </source>
</evidence>
<evidence type="ECO:0000256" key="4">
    <source>
        <dbReference type="ARBA" id="ARBA00022475"/>
    </source>
</evidence>
<keyword evidence="4" id="KW-1003">Cell membrane</keyword>
<evidence type="ECO:0000313" key="9">
    <source>
        <dbReference type="EMBL" id="GLK01901.1"/>
    </source>
</evidence>
<dbReference type="PANTHER" id="PTHR21716:SF53">
    <property type="entry name" value="PERMEASE PERM-RELATED"/>
    <property type="match status" value="1"/>
</dbReference>
<dbReference type="EMBL" id="BSET01000001">
    <property type="protein sequence ID" value="GLK01901.1"/>
    <property type="molecule type" value="Genomic_DNA"/>
</dbReference>
<accession>A0A9W6HS56</accession>
<feature type="transmembrane region" description="Helical" evidence="8">
    <location>
        <begin position="82"/>
        <end position="107"/>
    </location>
</feature>
<gene>
    <name evidence="9" type="ORF">GCM10017596_16160</name>
</gene>
<dbReference type="AlphaFoldDB" id="A0A9W6HS56"/>
<dbReference type="GO" id="GO:0005886">
    <property type="term" value="C:plasma membrane"/>
    <property type="evidence" value="ECO:0007669"/>
    <property type="project" value="UniProtKB-SubCell"/>
</dbReference>
<evidence type="ECO:0000256" key="3">
    <source>
        <dbReference type="ARBA" id="ARBA00022448"/>
    </source>
</evidence>
<protein>
    <submittedName>
        <fullName evidence="9">AI-2E family transporter</fullName>
    </submittedName>
</protein>
<dbReference type="Pfam" id="PF01594">
    <property type="entry name" value="AI-2E_transport"/>
    <property type="match status" value="1"/>
</dbReference>
<feature type="transmembrane region" description="Helical" evidence="8">
    <location>
        <begin position="169"/>
        <end position="194"/>
    </location>
</feature>
<name>A0A9W6HS56_9MICO</name>
<evidence type="ECO:0000256" key="1">
    <source>
        <dbReference type="ARBA" id="ARBA00004651"/>
    </source>
</evidence>
<feature type="transmembrane region" description="Helical" evidence="8">
    <location>
        <begin position="265"/>
        <end position="298"/>
    </location>
</feature>
<dbReference type="Proteomes" id="UP001142325">
    <property type="component" value="Unassembled WGS sequence"/>
</dbReference>
<keyword evidence="3" id="KW-0813">Transport</keyword>
<keyword evidence="5 8" id="KW-0812">Transmembrane</keyword>
<comment type="caution">
    <text evidence="9">The sequence shown here is derived from an EMBL/GenBank/DDBJ whole genome shotgun (WGS) entry which is preliminary data.</text>
</comment>
<organism evidence="9 10">
    <name type="scientific">Microbacterium keratanolyticum</name>
    <dbReference type="NCBI Taxonomy" id="67574"/>
    <lineage>
        <taxon>Bacteria</taxon>
        <taxon>Bacillati</taxon>
        <taxon>Actinomycetota</taxon>
        <taxon>Actinomycetes</taxon>
        <taxon>Micrococcales</taxon>
        <taxon>Microbacteriaceae</taxon>
        <taxon>Microbacterium</taxon>
    </lineage>
</organism>
<evidence type="ECO:0000256" key="2">
    <source>
        <dbReference type="ARBA" id="ARBA00009773"/>
    </source>
</evidence>
<keyword evidence="7 8" id="KW-0472">Membrane</keyword>
<comment type="subcellular location">
    <subcellularLocation>
        <location evidence="1">Cell membrane</location>
        <topology evidence="1">Multi-pass membrane protein</topology>
    </subcellularLocation>
</comment>
<reference evidence="9" key="2">
    <citation type="submission" date="2023-01" db="EMBL/GenBank/DDBJ databases">
        <authorList>
            <person name="Sun Q."/>
            <person name="Evtushenko L."/>
        </authorList>
    </citation>
    <scope>NUCLEOTIDE SEQUENCE</scope>
    <source>
        <strain evidence="9">VKM Ac-1958</strain>
    </source>
</reference>
<evidence type="ECO:0000313" key="10">
    <source>
        <dbReference type="Proteomes" id="UP001142325"/>
    </source>
</evidence>
<evidence type="ECO:0000256" key="6">
    <source>
        <dbReference type="ARBA" id="ARBA00022989"/>
    </source>
</evidence>
<evidence type="ECO:0000256" key="8">
    <source>
        <dbReference type="SAM" id="Phobius"/>
    </source>
</evidence>
<keyword evidence="10" id="KW-1185">Reference proteome</keyword>
<dbReference type="PANTHER" id="PTHR21716">
    <property type="entry name" value="TRANSMEMBRANE PROTEIN"/>
    <property type="match status" value="1"/>
</dbReference>
<dbReference type="GO" id="GO:0055085">
    <property type="term" value="P:transmembrane transport"/>
    <property type="evidence" value="ECO:0007669"/>
    <property type="project" value="TreeGrafter"/>
</dbReference>